<evidence type="ECO:0000313" key="4">
    <source>
        <dbReference type="Proteomes" id="UP000239899"/>
    </source>
</evidence>
<dbReference type="PANTHER" id="PTHR11183">
    <property type="entry name" value="GLYCOGENIN SUBFAMILY MEMBER"/>
    <property type="match status" value="1"/>
</dbReference>
<sequence>MAPPCLQLTQAPLAAAMEGLQDDASSCTPAATVQRPPGCAVEELLLPTAATAPALPPLPAMALLHHSKPATCSLPYSSSSESITPHTPAGEESSLAGLGRVPSDLEAVGPAAAASSSTVGSRFAFVTLLTRDSYLPGVQALARSLAAVQTAHPLLVMYTADTLSPSAVAALQQEPVCRPLAVERYSPPGGHNPGRYKLWLYAECWTKLRMWELEHWDRLVYLDADMLVVRSIDGLFDLPPGFYADQPSYFNAGMFIMSPCRAELRLFDSLLAAGAAPIGGYAEQDFLNWRYQGVWRPLPPAFNAQRGIRGHHPQLWDALWPQVSIIHYTDGKPWQEGHPDNERDADLVELWQQAE</sequence>
<dbReference type="InterPro" id="IPR050587">
    <property type="entry name" value="GNT1/Glycosyltrans_8"/>
</dbReference>
<dbReference type="InterPro" id="IPR029044">
    <property type="entry name" value="Nucleotide-diphossugar_trans"/>
</dbReference>
<dbReference type="OrthoDB" id="2014201at2759"/>
<evidence type="ECO:0000256" key="1">
    <source>
        <dbReference type="RuleBase" id="RU362027"/>
    </source>
</evidence>
<protein>
    <recommendedName>
        <fullName evidence="1">Hexosyltransferase</fullName>
        <ecNumber evidence="1">2.4.1.-</ecNumber>
    </recommendedName>
</protein>
<gene>
    <name evidence="3" type="ORF">C2E21_5074</name>
</gene>
<dbReference type="Proteomes" id="UP000239899">
    <property type="component" value="Unassembled WGS sequence"/>
</dbReference>
<accession>A0A2P6TQ71</accession>
<dbReference type="EMBL" id="LHPG02000009">
    <property type="protein sequence ID" value="PRW56181.1"/>
    <property type="molecule type" value="Genomic_DNA"/>
</dbReference>
<keyword evidence="3" id="KW-0808">Transferase</keyword>
<dbReference type="STRING" id="3076.A0A2P6TQ71"/>
<dbReference type="Gene3D" id="3.90.550.10">
    <property type="entry name" value="Spore Coat Polysaccharide Biosynthesis Protein SpsA, Chain A"/>
    <property type="match status" value="1"/>
</dbReference>
<evidence type="ECO:0000256" key="2">
    <source>
        <dbReference type="SAM" id="MobiDB-lite"/>
    </source>
</evidence>
<reference evidence="3 4" key="1">
    <citation type="journal article" date="2018" name="Plant J.">
        <title>Genome sequences of Chlorella sorokiniana UTEX 1602 and Micractinium conductrix SAG 241.80: implications to maltose excretion by a green alga.</title>
        <authorList>
            <person name="Arriola M.B."/>
            <person name="Velmurugan N."/>
            <person name="Zhang Y."/>
            <person name="Plunkett M.H."/>
            <person name="Hondzo H."/>
            <person name="Barney B.M."/>
        </authorList>
    </citation>
    <scope>NUCLEOTIDE SEQUENCE [LARGE SCALE GENOMIC DNA]</scope>
    <source>
        <strain evidence="4">UTEX 1602</strain>
    </source>
</reference>
<evidence type="ECO:0000313" key="3">
    <source>
        <dbReference type="EMBL" id="PRW56181.1"/>
    </source>
</evidence>
<dbReference type="GO" id="GO:0016757">
    <property type="term" value="F:glycosyltransferase activity"/>
    <property type="evidence" value="ECO:0007669"/>
    <property type="project" value="InterPro"/>
</dbReference>
<feature type="compositionally biased region" description="Polar residues" evidence="2">
    <location>
        <begin position="75"/>
        <end position="85"/>
    </location>
</feature>
<comment type="caution">
    <text evidence="3">The sequence shown here is derived from an EMBL/GenBank/DDBJ whole genome shotgun (WGS) entry which is preliminary data.</text>
</comment>
<dbReference type="InterPro" id="IPR002495">
    <property type="entry name" value="Glyco_trans_8"/>
</dbReference>
<keyword evidence="4" id="KW-1185">Reference proteome</keyword>
<proteinExistence type="inferred from homology"/>
<dbReference type="SUPFAM" id="SSF53448">
    <property type="entry name" value="Nucleotide-diphospho-sugar transferases"/>
    <property type="match status" value="1"/>
</dbReference>
<name>A0A2P6TQ71_CHLSO</name>
<organism evidence="3 4">
    <name type="scientific">Chlorella sorokiniana</name>
    <name type="common">Freshwater green alga</name>
    <dbReference type="NCBI Taxonomy" id="3076"/>
    <lineage>
        <taxon>Eukaryota</taxon>
        <taxon>Viridiplantae</taxon>
        <taxon>Chlorophyta</taxon>
        <taxon>core chlorophytes</taxon>
        <taxon>Trebouxiophyceae</taxon>
        <taxon>Chlorellales</taxon>
        <taxon>Chlorellaceae</taxon>
        <taxon>Chlorella clade</taxon>
        <taxon>Chlorella</taxon>
    </lineage>
</organism>
<feature type="region of interest" description="Disordered" evidence="2">
    <location>
        <begin position="75"/>
        <end position="97"/>
    </location>
</feature>
<dbReference type="EC" id="2.4.1.-" evidence="1"/>
<comment type="similarity">
    <text evidence="1">Belongs to the glycosyltransferase 8 family.</text>
</comment>
<dbReference type="AlphaFoldDB" id="A0A2P6TQ71"/>
<dbReference type="Pfam" id="PF01501">
    <property type="entry name" value="Glyco_transf_8"/>
    <property type="match status" value="1"/>
</dbReference>